<organism evidence="3 4">
    <name type="scientific">Kocuria flava</name>
    <dbReference type="NCBI Taxonomy" id="446860"/>
    <lineage>
        <taxon>Bacteria</taxon>
        <taxon>Bacillati</taxon>
        <taxon>Actinomycetota</taxon>
        <taxon>Actinomycetes</taxon>
        <taxon>Micrococcales</taxon>
        <taxon>Micrococcaceae</taxon>
        <taxon>Kocuria</taxon>
    </lineage>
</organism>
<evidence type="ECO:0000256" key="1">
    <source>
        <dbReference type="ARBA" id="ARBA00008791"/>
    </source>
</evidence>
<dbReference type="InterPro" id="IPR006016">
    <property type="entry name" value="UspA"/>
</dbReference>
<name>A0A2N4T4L6_9MICC</name>
<dbReference type="Proteomes" id="UP000234632">
    <property type="component" value="Unassembled WGS sequence"/>
</dbReference>
<dbReference type="InterPro" id="IPR014729">
    <property type="entry name" value="Rossmann-like_a/b/a_fold"/>
</dbReference>
<dbReference type="PRINTS" id="PR01438">
    <property type="entry name" value="UNVRSLSTRESS"/>
</dbReference>
<dbReference type="Pfam" id="PF00582">
    <property type="entry name" value="Usp"/>
    <property type="match status" value="1"/>
</dbReference>
<dbReference type="SUPFAM" id="SSF52402">
    <property type="entry name" value="Adenine nucleotide alpha hydrolases-like"/>
    <property type="match status" value="1"/>
</dbReference>
<dbReference type="EMBL" id="LOMZ01000001">
    <property type="protein sequence ID" value="PLC13169.1"/>
    <property type="molecule type" value="Genomic_DNA"/>
</dbReference>
<dbReference type="RefSeq" id="WP_101852684.1">
    <property type="nucleotide sequence ID" value="NZ_LOMZ01000001.1"/>
</dbReference>
<feature type="domain" description="UspA" evidence="2">
    <location>
        <begin position="9"/>
        <end position="141"/>
    </location>
</feature>
<accession>A0A2N4T4L6</accession>
<evidence type="ECO:0000259" key="2">
    <source>
        <dbReference type="Pfam" id="PF00582"/>
    </source>
</evidence>
<gene>
    <name evidence="3" type="ORF">AUQ48_14280</name>
</gene>
<reference evidence="3 4" key="1">
    <citation type="submission" date="2015-12" db="EMBL/GenBank/DDBJ databases">
        <authorList>
            <person name="Shamseldin A."/>
            <person name="Moawad H."/>
            <person name="Abd El-Rahim W.M."/>
            <person name="Sadowsky M.J."/>
        </authorList>
    </citation>
    <scope>NUCLEOTIDE SEQUENCE [LARGE SCALE GENOMIC DNA]</scope>
    <source>
        <strain evidence="3 4">S43</strain>
    </source>
</reference>
<comment type="similarity">
    <text evidence="1">Belongs to the universal stress protein A family.</text>
</comment>
<dbReference type="PANTHER" id="PTHR46553:SF3">
    <property type="entry name" value="ADENINE NUCLEOTIDE ALPHA HYDROLASES-LIKE SUPERFAMILY PROTEIN"/>
    <property type="match status" value="1"/>
</dbReference>
<dbReference type="PANTHER" id="PTHR46553">
    <property type="entry name" value="ADENINE NUCLEOTIDE ALPHA HYDROLASES-LIKE SUPERFAMILY PROTEIN"/>
    <property type="match status" value="1"/>
</dbReference>
<evidence type="ECO:0000313" key="4">
    <source>
        <dbReference type="Proteomes" id="UP000234632"/>
    </source>
</evidence>
<dbReference type="InterPro" id="IPR006015">
    <property type="entry name" value="Universal_stress_UspA"/>
</dbReference>
<proteinExistence type="inferred from homology"/>
<dbReference type="AlphaFoldDB" id="A0A2N4T4L6"/>
<evidence type="ECO:0000313" key="3">
    <source>
        <dbReference type="EMBL" id="PLC13169.1"/>
    </source>
</evidence>
<comment type="caution">
    <text evidence="3">The sequence shown here is derived from an EMBL/GenBank/DDBJ whole genome shotgun (WGS) entry which is preliminary data.</text>
</comment>
<sequence length="158" mass="16722">MANEAAASIVVGVDGSEGSVEALRWAARMAPVLGARIRAVGAWEYPPEYAGYVPIGSDNFDEITRKRAEAAVQEAFGDDLPEGLTTSVVFGHPSRVLVEESEDAAMLVVGRRGHGGFRGLLLGSVSAACVSHAHCPVLVIHERGEARSDEGGKARKRR</sequence>
<protein>
    <submittedName>
        <fullName evidence="3">Universal stress protein UspA</fullName>
    </submittedName>
</protein>
<dbReference type="Gene3D" id="3.40.50.620">
    <property type="entry name" value="HUPs"/>
    <property type="match status" value="1"/>
</dbReference>